<evidence type="ECO:0000256" key="3">
    <source>
        <dbReference type="ARBA" id="ARBA00023163"/>
    </source>
</evidence>
<dbReference type="SUPFAM" id="SSF46785">
    <property type="entry name" value="Winged helix' DNA-binding domain"/>
    <property type="match status" value="1"/>
</dbReference>
<evidence type="ECO:0000313" key="6">
    <source>
        <dbReference type="Proteomes" id="UP000263486"/>
    </source>
</evidence>
<keyword evidence="3" id="KW-0804">Transcription</keyword>
<keyword evidence="6" id="KW-1185">Reference proteome</keyword>
<dbReference type="InterPro" id="IPR001845">
    <property type="entry name" value="HTH_ArsR_DNA-bd_dom"/>
</dbReference>
<evidence type="ECO:0000256" key="2">
    <source>
        <dbReference type="ARBA" id="ARBA00023125"/>
    </source>
</evidence>
<dbReference type="InterPro" id="IPR036388">
    <property type="entry name" value="WH-like_DNA-bd_sf"/>
</dbReference>
<dbReference type="RefSeq" id="WP_114640835.1">
    <property type="nucleotide sequence ID" value="NZ_JAACIO010000001.1"/>
</dbReference>
<comment type="caution">
    <text evidence="5">The sequence shown here is derived from an EMBL/GenBank/DDBJ whole genome shotgun (WGS) entry which is preliminary data.</text>
</comment>
<dbReference type="SMART" id="SM00418">
    <property type="entry name" value="HTH_ARSR"/>
    <property type="match status" value="1"/>
</dbReference>
<name>A0ABX9KKN8_9FUSO</name>
<dbReference type="Pfam" id="PF01022">
    <property type="entry name" value="HTH_5"/>
    <property type="match status" value="1"/>
</dbReference>
<evidence type="ECO:0000313" key="5">
    <source>
        <dbReference type="EMBL" id="REI43115.1"/>
    </source>
</evidence>
<dbReference type="PRINTS" id="PR00778">
    <property type="entry name" value="HTHARSR"/>
</dbReference>
<organism evidence="5 6">
    <name type="scientific">Psychrilyobacter piezotolerans</name>
    <dbReference type="NCBI Taxonomy" id="2293438"/>
    <lineage>
        <taxon>Bacteria</taxon>
        <taxon>Fusobacteriati</taxon>
        <taxon>Fusobacteriota</taxon>
        <taxon>Fusobacteriia</taxon>
        <taxon>Fusobacteriales</taxon>
        <taxon>Fusobacteriaceae</taxon>
        <taxon>Psychrilyobacter</taxon>
    </lineage>
</organism>
<dbReference type="PANTHER" id="PTHR43132:SF6">
    <property type="entry name" value="HTH-TYPE TRANSCRIPTIONAL REPRESSOR CZRA"/>
    <property type="match status" value="1"/>
</dbReference>
<dbReference type="Proteomes" id="UP000263486">
    <property type="component" value="Unassembled WGS sequence"/>
</dbReference>
<evidence type="ECO:0000256" key="1">
    <source>
        <dbReference type="ARBA" id="ARBA00023015"/>
    </source>
</evidence>
<gene>
    <name evidence="5" type="ORF">DYH56_00240</name>
</gene>
<evidence type="ECO:0000259" key="4">
    <source>
        <dbReference type="PROSITE" id="PS50987"/>
    </source>
</evidence>
<protein>
    <submittedName>
        <fullName evidence="5">ArsR family transcriptional regulator</fullName>
    </submittedName>
</protein>
<feature type="domain" description="HTH arsR-type" evidence="4">
    <location>
        <begin position="21"/>
        <end position="114"/>
    </location>
</feature>
<reference evidence="5 6" key="1">
    <citation type="submission" date="2018-08" db="EMBL/GenBank/DDBJ databases">
        <title>Draft genome sequence of Psychrilyobacter sp. strain SD5 isolated from Black Sea water.</title>
        <authorList>
            <person name="Yadav S."/>
            <person name="Villanueva L."/>
            <person name="Damste J.S.S."/>
        </authorList>
    </citation>
    <scope>NUCLEOTIDE SEQUENCE [LARGE SCALE GENOMIC DNA]</scope>
    <source>
        <strain evidence="5 6">SD5</strain>
    </source>
</reference>
<dbReference type="PANTHER" id="PTHR43132">
    <property type="entry name" value="ARSENICAL RESISTANCE OPERON REPRESSOR ARSR-RELATED"/>
    <property type="match status" value="1"/>
</dbReference>
<dbReference type="NCBIfam" id="NF033788">
    <property type="entry name" value="HTH_metalloreg"/>
    <property type="match status" value="1"/>
</dbReference>
<dbReference type="InterPro" id="IPR018334">
    <property type="entry name" value="ArsR_HTH"/>
</dbReference>
<proteinExistence type="predicted"/>
<sequence length="114" mass="13036">MDVCRCISINETRVDKAKKTLESLPSLDQTAKFFKILGDGTRFKIITVLLEGEMCVCDIATTLNMTHSSISHQLKILRENRVLKNRKDGKIVYYSLNDSHVKNIILQGLEHHNH</sequence>
<dbReference type="CDD" id="cd00090">
    <property type="entry name" value="HTH_ARSR"/>
    <property type="match status" value="1"/>
</dbReference>
<dbReference type="InterPro" id="IPR051011">
    <property type="entry name" value="Metal_resp_trans_reg"/>
</dbReference>
<dbReference type="PROSITE" id="PS00846">
    <property type="entry name" value="HTH_ARSR_1"/>
    <property type="match status" value="1"/>
</dbReference>
<keyword evidence="1" id="KW-0805">Transcription regulation</keyword>
<dbReference type="InterPro" id="IPR011991">
    <property type="entry name" value="ArsR-like_HTH"/>
</dbReference>
<dbReference type="InterPro" id="IPR036390">
    <property type="entry name" value="WH_DNA-bd_sf"/>
</dbReference>
<keyword evidence="2" id="KW-0238">DNA-binding</keyword>
<dbReference type="Gene3D" id="1.10.10.10">
    <property type="entry name" value="Winged helix-like DNA-binding domain superfamily/Winged helix DNA-binding domain"/>
    <property type="match status" value="1"/>
</dbReference>
<dbReference type="EMBL" id="QUAJ01000001">
    <property type="protein sequence ID" value="REI43115.1"/>
    <property type="molecule type" value="Genomic_DNA"/>
</dbReference>
<dbReference type="PROSITE" id="PS50987">
    <property type="entry name" value="HTH_ARSR_2"/>
    <property type="match status" value="1"/>
</dbReference>
<accession>A0ABX9KKN8</accession>